<dbReference type="GO" id="GO:0005886">
    <property type="term" value="C:plasma membrane"/>
    <property type="evidence" value="ECO:0007669"/>
    <property type="project" value="UniProtKB-SubCell"/>
</dbReference>
<dbReference type="GO" id="GO:0015421">
    <property type="term" value="F:ABC-type oligopeptide transporter activity"/>
    <property type="evidence" value="ECO:0007669"/>
    <property type="project" value="TreeGrafter"/>
</dbReference>
<evidence type="ECO:0000256" key="9">
    <source>
        <dbReference type="SAM" id="Phobius"/>
    </source>
</evidence>
<feature type="transmembrane region" description="Helical" evidence="9">
    <location>
        <begin position="257"/>
        <end position="276"/>
    </location>
</feature>
<evidence type="ECO:0000256" key="8">
    <source>
        <dbReference type="ARBA" id="ARBA00023136"/>
    </source>
</evidence>
<feature type="transmembrane region" description="Helical" evidence="9">
    <location>
        <begin position="20"/>
        <end position="40"/>
    </location>
</feature>
<dbReference type="FunFam" id="3.40.50.300:FF:000287">
    <property type="entry name" value="Multidrug ABC transporter ATP-binding protein"/>
    <property type="match status" value="1"/>
</dbReference>
<organism evidence="12 13">
    <name type="scientific">Mobilisporobacter senegalensis</name>
    <dbReference type="NCBI Taxonomy" id="1329262"/>
    <lineage>
        <taxon>Bacteria</taxon>
        <taxon>Bacillati</taxon>
        <taxon>Bacillota</taxon>
        <taxon>Clostridia</taxon>
        <taxon>Lachnospirales</taxon>
        <taxon>Lachnospiraceae</taxon>
        <taxon>Mobilisporobacter</taxon>
    </lineage>
</organism>
<comment type="caution">
    <text evidence="12">The sequence shown here is derived from an EMBL/GenBank/DDBJ whole genome shotgun (WGS) entry which is preliminary data.</text>
</comment>
<evidence type="ECO:0000256" key="3">
    <source>
        <dbReference type="ARBA" id="ARBA00022475"/>
    </source>
</evidence>
<evidence type="ECO:0000256" key="2">
    <source>
        <dbReference type="ARBA" id="ARBA00022448"/>
    </source>
</evidence>
<evidence type="ECO:0000256" key="7">
    <source>
        <dbReference type="ARBA" id="ARBA00022989"/>
    </source>
</evidence>
<dbReference type="Pfam" id="PF00664">
    <property type="entry name" value="ABC_membrane"/>
    <property type="match status" value="1"/>
</dbReference>
<dbReference type="OrthoDB" id="9762778at2"/>
<keyword evidence="13" id="KW-1185">Reference proteome</keyword>
<keyword evidence="2" id="KW-0813">Transport</keyword>
<keyword evidence="5" id="KW-0547">Nucleotide-binding</keyword>
<evidence type="ECO:0000313" key="13">
    <source>
        <dbReference type="Proteomes" id="UP000273083"/>
    </source>
</evidence>
<evidence type="ECO:0000259" key="10">
    <source>
        <dbReference type="PROSITE" id="PS50893"/>
    </source>
</evidence>
<dbReference type="GO" id="GO:0016887">
    <property type="term" value="F:ATP hydrolysis activity"/>
    <property type="evidence" value="ECO:0007669"/>
    <property type="project" value="InterPro"/>
</dbReference>
<dbReference type="InterPro" id="IPR011527">
    <property type="entry name" value="ABC1_TM_dom"/>
</dbReference>
<dbReference type="Pfam" id="PF00005">
    <property type="entry name" value="ABC_tran"/>
    <property type="match status" value="1"/>
</dbReference>
<dbReference type="SUPFAM" id="SSF90123">
    <property type="entry name" value="ABC transporter transmembrane region"/>
    <property type="match status" value="1"/>
</dbReference>
<evidence type="ECO:0000313" key="12">
    <source>
        <dbReference type="EMBL" id="ROR25345.1"/>
    </source>
</evidence>
<dbReference type="Proteomes" id="UP000273083">
    <property type="component" value="Unassembled WGS sequence"/>
</dbReference>
<feature type="transmembrane region" description="Helical" evidence="9">
    <location>
        <begin position="134"/>
        <end position="155"/>
    </location>
</feature>
<accession>A0A3N1XF96</accession>
<dbReference type="AlphaFoldDB" id="A0A3N1XF96"/>
<proteinExistence type="predicted"/>
<dbReference type="PANTHER" id="PTHR43394">
    <property type="entry name" value="ATP-DEPENDENT PERMEASE MDL1, MITOCHONDRIAL"/>
    <property type="match status" value="1"/>
</dbReference>
<dbReference type="Gene3D" id="1.20.1560.10">
    <property type="entry name" value="ABC transporter type 1, transmembrane domain"/>
    <property type="match status" value="1"/>
</dbReference>
<evidence type="ECO:0000256" key="1">
    <source>
        <dbReference type="ARBA" id="ARBA00004651"/>
    </source>
</evidence>
<dbReference type="RefSeq" id="WP_123610479.1">
    <property type="nucleotide sequence ID" value="NZ_RJVG01000011.1"/>
</dbReference>
<evidence type="ECO:0000256" key="6">
    <source>
        <dbReference type="ARBA" id="ARBA00022840"/>
    </source>
</evidence>
<sequence length="577" mass="64220">MKKSTLRRIWIYMGKYKINLIGVLICSFFSNTLLIFAPLLTGKAIDKIIGPSNVDFSGLIPLISILLALYLTSSLFQWFMSILSNVAASHITKDIRKDAFDHLNTLPLKFFDQTAHGDIISKLTNDIDAISEGLFQGITQVLSAAIIITGCFGFMLAINPFITMIVLIITPLCFFIASFIAKQSKKMFSNQSKTVGELNGYVEEMIGNQKVVKAFGYENRSLEAFKKMNEELYHWGQKAQWYSSLTNPTTRLINNTAYVAVTVIGGLLAIAGHLSVGNIASFLTYSNQFAKPINEITSLSSQIQSAFASAERVFALIDEESEAKVLESAKEINNPRGSVEFKKVSFSYRPDVPLIKELDLSVKPTNMIAIVGPTGSGKTTLVNLIMRFYDVNSGNIIIDGDSIYNVTRESLRQSIGMVLQESWLFKGTVAENVAYGKPEATRNEIINAAKESMAHSFIKRLPKGYDTEITEDGGNLSQGQKQLLTITRVMLTNPSILILDEATSNIDTRTEIKIQKAFSKMMEGRTSFVIAHRLSTIREADVILVLKDGDIIEKGNHEELLKKKGFYYTMYHSQFAE</sequence>
<reference evidence="12 13" key="1">
    <citation type="submission" date="2018-11" db="EMBL/GenBank/DDBJ databases">
        <title>Genomic Encyclopedia of Type Strains, Phase IV (KMG-IV): sequencing the most valuable type-strain genomes for metagenomic binning, comparative biology and taxonomic classification.</title>
        <authorList>
            <person name="Goeker M."/>
        </authorList>
    </citation>
    <scope>NUCLEOTIDE SEQUENCE [LARGE SCALE GENOMIC DNA]</scope>
    <source>
        <strain evidence="12 13">DSM 26537</strain>
    </source>
</reference>
<dbReference type="PANTHER" id="PTHR43394:SF1">
    <property type="entry name" value="ATP-BINDING CASSETTE SUB-FAMILY B MEMBER 10, MITOCHONDRIAL"/>
    <property type="match status" value="1"/>
</dbReference>
<keyword evidence="4 9" id="KW-0812">Transmembrane</keyword>
<evidence type="ECO:0000256" key="4">
    <source>
        <dbReference type="ARBA" id="ARBA00022692"/>
    </source>
</evidence>
<keyword evidence="7 9" id="KW-1133">Transmembrane helix</keyword>
<keyword evidence="8 9" id="KW-0472">Membrane</keyword>
<dbReference type="InterPro" id="IPR003439">
    <property type="entry name" value="ABC_transporter-like_ATP-bd"/>
</dbReference>
<dbReference type="FunFam" id="1.20.1560.10:FF:000011">
    <property type="entry name" value="Multidrug ABC transporter ATP-binding protein"/>
    <property type="match status" value="1"/>
</dbReference>
<dbReference type="CDD" id="cd18547">
    <property type="entry name" value="ABC_6TM_Tm288_like"/>
    <property type="match status" value="1"/>
</dbReference>
<dbReference type="EMBL" id="RJVG01000011">
    <property type="protein sequence ID" value="ROR25345.1"/>
    <property type="molecule type" value="Genomic_DNA"/>
</dbReference>
<dbReference type="SUPFAM" id="SSF52540">
    <property type="entry name" value="P-loop containing nucleoside triphosphate hydrolases"/>
    <property type="match status" value="1"/>
</dbReference>
<dbReference type="InterPro" id="IPR039421">
    <property type="entry name" value="Type_1_exporter"/>
</dbReference>
<dbReference type="CDD" id="cd03254">
    <property type="entry name" value="ABCC_Glucan_exporter_like"/>
    <property type="match status" value="1"/>
</dbReference>
<keyword evidence="6 12" id="KW-0067">ATP-binding</keyword>
<name>A0A3N1XF96_9FIRM</name>
<dbReference type="SMART" id="SM00382">
    <property type="entry name" value="AAA"/>
    <property type="match status" value="1"/>
</dbReference>
<feature type="domain" description="ABC transporter" evidence="10">
    <location>
        <begin position="339"/>
        <end position="573"/>
    </location>
</feature>
<feature type="transmembrane region" description="Helical" evidence="9">
    <location>
        <begin position="161"/>
        <end position="181"/>
    </location>
</feature>
<evidence type="ECO:0000259" key="11">
    <source>
        <dbReference type="PROSITE" id="PS50929"/>
    </source>
</evidence>
<dbReference type="InterPro" id="IPR036640">
    <property type="entry name" value="ABC1_TM_sf"/>
</dbReference>
<dbReference type="PROSITE" id="PS50893">
    <property type="entry name" value="ABC_TRANSPORTER_2"/>
    <property type="match status" value="1"/>
</dbReference>
<comment type="subcellular location">
    <subcellularLocation>
        <location evidence="1">Cell membrane</location>
        <topology evidence="1">Multi-pass membrane protein</topology>
    </subcellularLocation>
</comment>
<gene>
    <name evidence="12" type="ORF">EDD66_111107</name>
</gene>
<feature type="transmembrane region" description="Helical" evidence="9">
    <location>
        <begin position="60"/>
        <end position="87"/>
    </location>
</feature>
<dbReference type="GO" id="GO:0005524">
    <property type="term" value="F:ATP binding"/>
    <property type="evidence" value="ECO:0007669"/>
    <property type="project" value="UniProtKB-KW"/>
</dbReference>
<keyword evidence="3" id="KW-1003">Cell membrane</keyword>
<dbReference type="Gene3D" id="3.40.50.300">
    <property type="entry name" value="P-loop containing nucleotide triphosphate hydrolases"/>
    <property type="match status" value="1"/>
</dbReference>
<dbReference type="InterPro" id="IPR027417">
    <property type="entry name" value="P-loop_NTPase"/>
</dbReference>
<protein>
    <submittedName>
        <fullName evidence="12">ATP-binding cassette subfamily B protein</fullName>
    </submittedName>
</protein>
<dbReference type="InterPro" id="IPR003593">
    <property type="entry name" value="AAA+_ATPase"/>
</dbReference>
<dbReference type="PROSITE" id="PS50929">
    <property type="entry name" value="ABC_TM1F"/>
    <property type="match status" value="1"/>
</dbReference>
<feature type="domain" description="ABC transmembrane type-1" evidence="11">
    <location>
        <begin position="21"/>
        <end position="305"/>
    </location>
</feature>
<evidence type="ECO:0000256" key="5">
    <source>
        <dbReference type="ARBA" id="ARBA00022741"/>
    </source>
</evidence>